<dbReference type="PRINTS" id="PR00463">
    <property type="entry name" value="EP450I"/>
</dbReference>
<feature type="domain" description="Reverse transcriptase Ty1/copia-type" evidence="3">
    <location>
        <begin position="358"/>
        <end position="420"/>
    </location>
</feature>
<feature type="compositionally biased region" description="Low complexity" evidence="2">
    <location>
        <begin position="292"/>
        <end position="303"/>
    </location>
</feature>
<organism evidence="4 5">
    <name type="scientific">Coffea arabica</name>
    <name type="common">Arabian coffee</name>
    <dbReference type="NCBI Taxonomy" id="13443"/>
    <lineage>
        <taxon>Eukaryota</taxon>
        <taxon>Viridiplantae</taxon>
        <taxon>Streptophyta</taxon>
        <taxon>Embryophyta</taxon>
        <taxon>Tracheophyta</taxon>
        <taxon>Spermatophyta</taxon>
        <taxon>Magnoliopsida</taxon>
        <taxon>eudicotyledons</taxon>
        <taxon>Gunneridae</taxon>
        <taxon>Pentapetalae</taxon>
        <taxon>asterids</taxon>
        <taxon>lamiids</taxon>
        <taxon>Gentianales</taxon>
        <taxon>Rubiaceae</taxon>
        <taxon>Ixoroideae</taxon>
        <taxon>Gardenieae complex</taxon>
        <taxon>Bertiereae - Coffeeae clade</taxon>
        <taxon>Coffeeae</taxon>
        <taxon>Coffea</taxon>
    </lineage>
</organism>
<feature type="region of interest" description="Disordered" evidence="2">
    <location>
        <begin position="276"/>
        <end position="305"/>
    </location>
</feature>
<dbReference type="SUPFAM" id="SSF48264">
    <property type="entry name" value="Cytochrome P450"/>
    <property type="match status" value="2"/>
</dbReference>
<keyword evidence="4" id="KW-1185">Reference proteome</keyword>
<protein>
    <recommendedName>
        <fullName evidence="3">Reverse transcriptase Ty1/copia-type domain-containing protein</fullName>
    </recommendedName>
</protein>
<dbReference type="PANTHER" id="PTHR11439:SF484">
    <property type="entry name" value="REVERSE TRANSCRIPTASE TY1_COPIA-TYPE DOMAIN-CONTAINING PROTEIN"/>
    <property type="match status" value="1"/>
</dbReference>
<dbReference type="GeneID" id="140014180"/>
<name>A0ABM4VMD6_COFAR</name>
<dbReference type="InterPro" id="IPR001128">
    <property type="entry name" value="Cyt_P450"/>
</dbReference>
<dbReference type="Gene3D" id="1.10.630.10">
    <property type="entry name" value="Cytochrome P450"/>
    <property type="match status" value="1"/>
</dbReference>
<accession>A0ABM4VMD6</accession>
<keyword evidence="1" id="KW-0560">Oxidoreductase</keyword>
<dbReference type="PANTHER" id="PTHR11439">
    <property type="entry name" value="GAG-POL-RELATED RETROTRANSPOSON"/>
    <property type="match status" value="1"/>
</dbReference>
<proteinExistence type="predicted"/>
<dbReference type="InterPro" id="IPR036396">
    <property type="entry name" value="Cyt_P450_sf"/>
</dbReference>
<evidence type="ECO:0000313" key="4">
    <source>
        <dbReference type="Proteomes" id="UP001652660"/>
    </source>
</evidence>
<dbReference type="Proteomes" id="UP001652660">
    <property type="component" value="Chromosome 9c"/>
</dbReference>
<evidence type="ECO:0000256" key="1">
    <source>
        <dbReference type="ARBA" id="ARBA00023002"/>
    </source>
</evidence>
<evidence type="ECO:0000256" key="2">
    <source>
        <dbReference type="SAM" id="MobiDB-lite"/>
    </source>
</evidence>
<dbReference type="InterPro" id="IPR013103">
    <property type="entry name" value="RVT_2"/>
</dbReference>
<feature type="region of interest" description="Disordered" evidence="2">
    <location>
        <begin position="211"/>
        <end position="233"/>
    </location>
</feature>
<dbReference type="Pfam" id="PF00067">
    <property type="entry name" value="p450"/>
    <property type="match status" value="1"/>
</dbReference>
<reference evidence="5" key="1">
    <citation type="submission" date="2025-08" db="UniProtKB">
        <authorList>
            <consortium name="RefSeq"/>
        </authorList>
    </citation>
    <scope>IDENTIFICATION</scope>
    <source>
        <tissue evidence="5">Leaves</tissue>
    </source>
</reference>
<dbReference type="InterPro" id="IPR002401">
    <property type="entry name" value="Cyt_P450_E_grp-I"/>
</dbReference>
<dbReference type="Pfam" id="PF07727">
    <property type="entry name" value="RVT_2"/>
    <property type="match status" value="2"/>
</dbReference>
<evidence type="ECO:0000259" key="3">
    <source>
        <dbReference type="Pfam" id="PF07727"/>
    </source>
</evidence>
<feature type="domain" description="Reverse transcriptase Ty1/copia-type" evidence="3">
    <location>
        <begin position="422"/>
        <end position="572"/>
    </location>
</feature>
<gene>
    <name evidence="5" type="primary">LOC140014180</name>
</gene>
<sequence length="770" mass="86123">MSTSDTSITSTSKSITPLMANPSITSSTIITIEKLKGSNYFTWAADVELWFMGQGYKDHLTTKPDDTMTDPSKWERIDAQLCSMLWQTIDSSLKQIFRPHKTCFSVWEQAKALYTNDISRVYVVCSDLMSLIAPRKLDMPMSSYLGRIQGVLSNFNELLPPAATQQEQLSQREYCTIRDQILASPTIPTLSQAFSRLLRLPDESKSSSETIVVDSSALASQSNQRGGRGRDRGRDVTFFESTPFFQFNKSEHSTIMEDIPVSTYFVPLTHDTDIIPDNGVGESADVPDASRTIPSSSPTTISSQPAHPLLSAKRVSSSYYAFLSSLSSMSVPKTIGEAMSHSRWRQAMIDEMAAFHSNSTWELVPLPPGKSTVGCRWIYTIKVGPDGQIDRLKACLVAKGYTQIFGFDYTDTFSPVAKMSYEEVYMNQPPGFVLQGKSSGMVCRLKRAIYGLKQSPRAWFGCFRDVVQKYGMIHSEADHSVFYRHSPSKDIIYLVIYVDDIIITGQDHDRITQLKNHLFGHFQTKDLDKFRYFLGIEIAQSKEGVVICQRKYALDILEEAGMSNAKPAETPMDPNIKLFPGQGEPLKNPGKYHRLVGRLNYLTLIRPDISFSVSVISQFLDSPCDTHWNAAIRILKYIKGAPGQGLLYTDKGNMQVIGYTDADWAGSPIDCRSTTVMLTAGRDTSSVTIEWVLSLLLNHPEVLEKARAELDAQVGTDRLVDKHDLSNLPYLHNILLETLRLYPATPMLVPHESSDDCKIGGYNILRGILL</sequence>
<evidence type="ECO:0000313" key="5">
    <source>
        <dbReference type="RefSeq" id="XP_071920701.1"/>
    </source>
</evidence>
<dbReference type="RefSeq" id="XP_071920701.1">
    <property type="nucleotide sequence ID" value="XM_072064600.1"/>
</dbReference>